<feature type="transmembrane region" description="Helical" evidence="1">
    <location>
        <begin position="48"/>
        <end position="71"/>
    </location>
</feature>
<feature type="transmembrane region" description="Helical" evidence="1">
    <location>
        <begin position="91"/>
        <end position="115"/>
    </location>
</feature>
<feature type="transmembrane region" description="Helical" evidence="1">
    <location>
        <begin position="15"/>
        <end position="36"/>
    </location>
</feature>
<organism evidence="2 3">
    <name type="scientific">Tenacibaculum aiptasiae</name>
    <dbReference type="NCBI Taxonomy" id="426481"/>
    <lineage>
        <taxon>Bacteria</taxon>
        <taxon>Pseudomonadati</taxon>
        <taxon>Bacteroidota</taxon>
        <taxon>Flavobacteriia</taxon>
        <taxon>Flavobacteriales</taxon>
        <taxon>Flavobacteriaceae</taxon>
        <taxon>Tenacibaculum</taxon>
    </lineage>
</organism>
<evidence type="ECO:0008006" key="4">
    <source>
        <dbReference type="Google" id="ProtNLM"/>
    </source>
</evidence>
<evidence type="ECO:0000256" key="1">
    <source>
        <dbReference type="SAM" id="Phobius"/>
    </source>
</evidence>
<keyword evidence="1" id="KW-0812">Transmembrane</keyword>
<accession>A0A7J5A8F5</accession>
<evidence type="ECO:0000313" key="3">
    <source>
        <dbReference type="Proteomes" id="UP000467305"/>
    </source>
</evidence>
<dbReference type="OrthoDB" id="1001678at2"/>
<proteinExistence type="predicted"/>
<protein>
    <recommendedName>
        <fullName evidence="4">MotA/TolQ/ExbB proton channel family protein</fullName>
    </recommendedName>
</protein>
<sequence>MTFLFANLLNDGGPLYMYTILILLLVCVGLLIKAFLKGDEGKHTQKLISHISLLALVWGFLGFMIGMIQAMDAIAMATEISSAVLAGGLKIGLLSPSFGMLVFLIARLGIIGLTLKNNK</sequence>
<reference evidence="2 3" key="1">
    <citation type="submission" date="2019-09" db="EMBL/GenBank/DDBJ databases">
        <authorList>
            <person name="Cao W.R."/>
        </authorList>
    </citation>
    <scope>NUCLEOTIDE SEQUENCE [LARGE SCALE GENOMIC DNA]</scope>
    <source>
        <strain evidence="3">a4</strain>
    </source>
</reference>
<comment type="caution">
    <text evidence="2">The sequence shown here is derived from an EMBL/GenBank/DDBJ whole genome shotgun (WGS) entry which is preliminary data.</text>
</comment>
<name>A0A7J5A8F5_9FLAO</name>
<evidence type="ECO:0000313" key="2">
    <source>
        <dbReference type="EMBL" id="KAB1153850.1"/>
    </source>
</evidence>
<dbReference type="Proteomes" id="UP000467305">
    <property type="component" value="Unassembled WGS sequence"/>
</dbReference>
<keyword evidence="3" id="KW-1185">Reference proteome</keyword>
<dbReference type="EMBL" id="WAAU01000030">
    <property type="protein sequence ID" value="KAB1153850.1"/>
    <property type="molecule type" value="Genomic_DNA"/>
</dbReference>
<dbReference type="AlphaFoldDB" id="A0A7J5A8F5"/>
<gene>
    <name evidence="2" type="ORF">F7018_15280</name>
</gene>
<keyword evidence="1" id="KW-1133">Transmembrane helix</keyword>
<dbReference type="RefSeq" id="WP_150900972.1">
    <property type="nucleotide sequence ID" value="NZ_WAAU01000030.1"/>
</dbReference>
<keyword evidence="1" id="KW-0472">Membrane</keyword>